<feature type="chain" id="PRO_5016263694" description="Lipoprotein" evidence="1">
    <location>
        <begin position="18"/>
        <end position="173"/>
    </location>
</feature>
<feature type="signal peptide" evidence="1">
    <location>
        <begin position="1"/>
        <end position="17"/>
    </location>
</feature>
<protein>
    <recommendedName>
        <fullName evidence="4">Lipoprotein</fullName>
    </recommendedName>
</protein>
<accession>A0A318J8L2</accession>
<evidence type="ECO:0000313" key="3">
    <source>
        <dbReference type="Proteomes" id="UP000247792"/>
    </source>
</evidence>
<dbReference type="AlphaFoldDB" id="A0A318J8L2"/>
<comment type="caution">
    <text evidence="2">The sequence shown here is derived from an EMBL/GenBank/DDBJ whole genome shotgun (WGS) entry which is preliminary data.</text>
</comment>
<keyword evidence="1" id="KW-0732">Signal</keyword>
<dbReference type="EMBL" id="QJKB01000008">
    <property type="protein sequence ID" value="PXX40238.1"/>
    <property type="molecule type" value="Genomic_DNA"/>
</dbReference>
<reference evidence="2 3" key="1">
    <citation type="submission" date="2018-05" db="EMBL/GenBank/DDBJ databases">
        <title>Genomic Encyclopedia of Type Strains, Phase IV (KMG-IV): sequencing the most valuable type-strain genomes for metagenomic binning, comparative biology and taxonomic classification.</title>
        <authorList>
            <person name="Goeker M."/>
        </authorList>
    </citation>
    <scope>NUCLEOTIDE SEQUENCE [LARGE SCALE GENOMIC DNA]</scope>
    <source>
        <strain evidence="2 3">DSM 19792</strain>
    </source>
</reference>
<name>A0A318J8L2_9BURK</name>
<evidence type="ECO:0000313" key="2">
    <source>
        <dbReference type="EMBL" id="PXX40238.1"/>
    </source>
</evidence>
<proteinExistence type="predicted"/>
<organism evidence="2 3">
    <name type="scientific">Undibacterium pigrum</name>
    <dbReference type="NCBI Taxonomy" id="401470"/>
    <lineage>
        <taxon>Bacteria</taxon>
        <taxon>Pseudomonadati</taxon>
        <taxon>Pseudomonadota</taxon>
        <taxon>Betaproteobacteria</taxon>
        <taxon>Burkholderiales</taxon>
        <taxon>Oxalobacteraceae</taxon>
        <taxon>Undibacterium</taxon>
    </lineage>
</organism>
<evidence type="ECO:0000256" key="1">
    <source>
        <dbReference type="SAM" id="SignalP"/>
    </source>
</evidence>
<keyword evidence="3" id="KW-1185">Reference proteome</keyword>
<dbReference type="RefSeq" id="WP_110256979.1">
    <property type="nucleotide sequence ID" value="NZ_QJKB01000008.1"/>
</dbReference>
<dbReference type="Proteomes" id="UP000247792">
    <property type="component" value="Unassembled WGS sequence"/>
</dbReference>
<sequence length="173" mass="19648">MKRMLFLVMLKCNIALAQNFSASFKYLKSNILTLAMIVFMLPLAGCYSEKQNSPFIVRVKQTRCLDGFEPKVIGKCKGATAEAGIYEFRLSPMEKRALIRVVEQDPRSQSVPLFELDGCNVWDSKNWECSIGEAKTIVIYSMHNGIYSHQFISGIGLNDYFVGYIQNPGFFNF</sequence>
<evidence type="ECO:0008006" key="4">
    <source>
        <dbReference type="Google" id="ProtNLM"/>
    </source>
</evidence>
<gene>
    <name evidence="2" type="ORF">DFR42_10871</name>
</gene>